<evidence type="ECO:0000256" key="1">
    <source>
        <dbReference type="SAM" id="SignalP"/>
    </source>
</evidence>
<dbReference type="KEGG" id="bcom:BAUCODRAFT_29769"/>
<dbReference type="Proteomes" id="UP000011761">
    <property type="component" value="Unassembled WGS sequence"/>
</dbReference>
<feature type="signal peptide" evidence="1">
    <location>
        <begin position="1"/>
        <end position="15"/>
    </location>
</feature>
<feature type="chain" id="PRO_5012633011" evidence="1">
    <location>
        <begin position="16"/>
        <end position="51"/>
    </location>
</feature>
<dbReference type="AlphaFoldDB" id="M2NJW3"/>
<protein>
    <submittedName>
        <fullName evidence="2">Uncharacterized protein</fullName>
    </submittedName>
</protein>
<dbReference type="HOGENOM" id="CLU_3105977_0_0_1"/>
<name>M2NJW3_BAUPA</name>
<organism evidence="2 3">
    <name type="scientific">Baudoinia panamericana (strain UAMH 10762)</name>
    <name type="common">Angels' share fungus</name>
    <name type="synonym">Baudoinia compniacensis (strain UAMH 10762)</name>
    <dbReference type="NCBI Taxonomy" id="717646"/>
    <lineage>
        <taxon>Eukaryota</taxon>
        <taxon>Fungi</taxon>
        <taxon>Dikarya</taxon>
        <taxon>Ascomycota</taxon>
        <taxon>Pezizomycotina</taxon>
        <taxon>Dothideomycetes</taxon>
        <taxon>Dothideomycetidae</taxon>
        <taxon>Mycosphaerellales</taxon>
        <taxon>Teratosphaeriaceae</taxon>
        <taxon>Baudoinia</taxon>
    </lineage>
</organism>
<gene>
    <name evidence="2" type="ORF">BAUCODRAFT_29769</name>
</gene>
<sequence length="51" mass="5554">MASALVLVLLIRALGLNNSMKAEFASKVYETNALIWSNDVPEHDATAKHIS</sequence>
<proteinExistence type="predicted"/>
<accession>M2NJW3</accession>
<keyword evidence="1" id="KW-0732">Signal</keyword>
<keyword evidence="3" id="KW-1185">Reference proteome</keyword>
<dbReference type="EMBL" id="KB445551">
    <property type="protein sequence ID" value="EMC99425.1"/>
    <property type="molecule type" value="Genomic_DNA"/>
</dbReference>
<reference evidence="2 3" key="1">
    <citation type="journal article" date="2012" name="PLoS Pathog.">
        <title>Diverse lifestyles and strategies of plant pathogenesis encoded in the genomes of eighteen Dothideomycetes fungi.</title>
        <authorList>
            <person name="Ohm R.A."/>
            <person name="Feau N."/>
            <person name="Henrissat B."/>
            <person name="Schoch C.L."/>
            <person name="Horwitz B.A."/>
            <person name="Barry K.W."/>
            <person name="Condon B.J."/>
            <person name="Copeland A.C."/>
            <person name="Dhillon B."/>
            <person name="Glaser F."/>
            <person name="Hesse C.N."/>
            <person name="Kosti I."/>
            <person name="LaButti K."/>
            <person name="Lindquist E.A."/>
            <person name="Lucas S."/>
            <person name="Salamov A.A."/>
            <person name="Bradshaw R.E."/>
            <person name="Ciuffetti L."/>
            <person name="Hamelin R.C."/>
            <person name="Kema G.H.J."/>
            <person name="Lawrence C."/>
            <person name="Scott J.A."/>
            <person name="Spatafora J.W."/>
            <person name="Turgeon B.G."/>
            <person name="de Wit P.J.G.M."/>
            <person name="Zhong S."/>
            <person name="Goodwin S.B."/>
            <person name="Grigoriev I.V."/>
        </authorList>
    </citation>
    <scope>NUCLEOTIDE SEQUENCE [LARGE SCALE GENOMIC DNA]</scope>
    <source>
        <strain evidence="2 3">UAMH 10762</strain>
    </source>
</reference>
<dbReference type="RefSeq" id="XP_007672870.1">
    <property type="nucleotide sequence ID" value="XM_007674680.1"/>
</dbReference>
<evidence type="ECO:0000313" key="3">
    <source>
        <dbReference type="Proteomes" id="UP000011761"/>
    </source>
</evidence>
<dbReference type="GeneID" id="19111008"/>
<evidence type="ECO:0000313" key="2">
    <source>
        <dbReference type="EMBL" id="EMC99425.1"/>
    </source>
</evidence>